<gene>
    <name evidence="3" type="ORF">CZ674_04825</name>
</gene>
<reference evidence="3 4" key="1">
    <citation type="submission" date="2017-02" db="EMBL/GenBank/DDBJ databases">
        <authorList>
            <person name="Peterson S.W."/>
        </authorList>
    </citation>
    <scope>NUCLEOTIDE SEQUENCE [LARGE SCALE GENOMIC DNA]</scope>
    <source>
        <strain evidence="3 4">LMG 22410</strain>
    </source>
</reference>
<dbReference type="PROSITE" id="PS50943">
    <property type="entry name" value="HTH_CROC1"/>
    <property type="match status" value="1"/>
</dbReference>
<feature type="region of interest" description="Disordered" evidence="1">
    <location>
        <begin position="97"/>
        <end position="127"/>
    </location>
</feature>
<name>A0A1R4FJJ3_9MICO</name>
<dbReference type="AlphaFoldDB" id="A0A1R4FJJ3"/>
<evidence type="ECO:0000259" key="2">
    <source>
        <dbReference type="PROSITE" id="PS50943"/>
    </source>
</evidence>
<dbReference type="EMBL" id="FUHU01000025">
    <property type="protein sequence ID" value="SJM56013.1"/>
    <property type="molecule type" value="Genomic_DNA"/>
</dbReference>
<evidence type="ECO:0000313" key="4">
    <source>
        <dbReference type="Proteomes" id="UP000195787"/>
    </source>
</evidence>
<organism evidence="3 4">
    <name type="scientific">Agrococcus casei LMG 22410</name>
    <dbReference type="NCBI Taxonomy" id="1255656"/>
    <lineage>
        <taxon>Bacteria</taxon>
        <taxon>Bacillati</taxon>
        <taxon>Actinomycetota</taxon>
        <taxon>Actinomycetes</taxon>
        <taxon>Micrococcales</taxon>
        <taxon>Microbacteriaceae</taxon>
        <taxon>Agrococcus</taxon>
    </lineage>
</organism>
<keyword evidence="4" id="KW-1185">Reference proteome</keyword>
<dbReference type="GO" id="GO:0003677">
    <property type="term" value="F:DNA binding"/>
    <property type="evidence" value="ECO:0007669"/>
    <property type="project" value="InterPro"/>
</dbReference>
<protein>
    <recommendedName>
        <fullName evidence="2">HTH cro/C1-type domain-containing protein</fullName>
    </recommendedName>
</protein>
<accession>A0A1R4FJJ3</accession>
<feature type="domain" description="HTH cro/C1-type" evidence="2">
    <location>
        <begin position="51"/>
        <end position="94"/>
    </location>
</feature>
<dbReference type="InterPro" id="IPR010982">
    <property type="entry name" value="Lambda_DNA-bd_dom_sf"/>
</dbReference>
<sequence>MEACGTLGVMNNTENNTEELDEALIRSKRIAEAIGQWIFTARENDPTMKSKDLAELADISETTLRNLERGVGSTNLLTAFTVLALLDSEEFQELEEIAQPTQGLQRGELRYPKHGGGAKPASAKKGA</sequence>
<dbReference type="InterPro" id="IPR001387">
    <property type="entry name" value="Cro/C1-type_HTH"/>
</dbReference>
<dbReference type="SUPFAM" id="SSF47413">
    <property type="entry name" value="lambda repressor-like DNA-binding domains"/>
    <property type="match status" value="1"/>
</dbReference>
<evidence type="ECO:0000256" key="1">
    <source>
        <dbReference type="SAM" id="MobiDB-lite"/>
    </source>
</evidence>
<dbReference type="Gene3D" id="1.10.260.40">
    <property type="entry name" value="lambda repressor-like DNA-binding domains"/>
    <property type="match status" value="1"/>
</dbReference>
<evidence type="ECO:0000313" key="3">
    <source>
        <dbReference type="EMBL" id="SJM56013.1"/>
    </source>
</evidence>
<proteinExistence type="predicted"/>
<dbReference type="Proteomes" id="UP000195787">
    <property type="component" value="Unassembled WGS sequence"/>
</dbReference>